<keyword evidence="3" id="KW-1185">Reference proteome</keyword>
<evidence type="ECO:0000313" key="2">
    <source>
        <dbReference type="EMBL" id="GFE37952.1"/>
    </source>
</evidence>
<feature type="compositionally biased region" description="Basic and acidic residues" evidence="1">
    <location>
        <begin position="94"/>
        <end position="103"/>
    </location>
</feature>
<sequence>MLGIVAGVFGVGEGGCQGVPAGLVQDGVVEFGQGGVQGSGVVAAQGRGGAAATFAQHREGFNGCLPVGSSQVLGGLSGSFGLLGVPVRGGTGEEDQHVEDHRGAGSVLAPAERGPAVDEVAGRAAQVLQPQPLPG</sequence>
<accession>A0A640URH7</accession>
<gene>
    <name evidence="2" type="ORF">Stube_26250</name>
</gene>
<evidence type="ECO:0000256" key="1">
    <source>
        <dbReference type="SAM" id="MobiDB-lite"/>
    </source>
</evidence>
<dbReference type="Proteomes" id="UP000431826">
    <property type="component" value="Unassembled WGS sequence"/>
</dbReference>
<feature type="region of interest" description="Disordered" evidence="1">
    <location>
        <begin position="87"/>
        <end position="109"/>
    </location>
</feature>
<comment type="caution">
    <text evidence="2">The sequence shown here is derived from an EMBL/GenBank/DDBJ whole genome shotgun (WGS) entry which is preliminary data.</text>
</comment>
<name>A0A640URH7_9ACTN</name>
<proteinExistence type="predicted"/>
<evidence type="ECO:0000313" key="3">
    <source>
        <dbReference type="Proteomes" id="UP000431826"/>
    </source>
</evidence>
<dbReference type="EMBL" id="BLIR01000001">
    <property type="protein sequence ID" value="GFE37952.1"/>
    <property type="molecule type" value="Genomic_DNA"/>
</dbReference>
<organism evidence="2 3">
    <name type="scientific">Streptomyces tubercidicus</name>
    <dbReference type="NCBI Taxonomy" id="47759"/>
    <lineage>
        <taxon>Bacteria</taxon>
        <taxon>Bacillati</taxon>
        <taxon>Actinomycetota</taxon>
        <taxon>Actinomycetes</taxon>
        <taxon>Kitasatosporales</taxon>
        <taxon>Streptomycetaceae</taxon>
        <taxon>Streptomyces</taxon>
    </lineage>
</organism>
<dbReference type="AlphaFoldDB" id="A0A640URH7"/>
<reference evidence="2 3" key="1">
    <citation type="submission" date="2019-12" db="EMBL/GenBank/DDBJ databases">
        <title>Whole genome shotgun sequence of Streptomyces tubercidicus NBRC 13090.</title>
        <authorList>
            <person name="Ichikawa N."/>
            <person name="Kimura A."/>
            <person name="Kitahashi Y."/>
            <person name="Komaki H."/>
            <person name="Tamura T."/>
        </authorList>
    </citation>
    <scope>NUCLEOTIDE SEQUENCE [LARGE SCALE GENOMIC DNA]</scope>
    <source>
        <strain evidence="2 3">NBRC 13090</strain>
    </source>
</reference>
<protein>
    <submittedName>
        <fullName evidence="2">Uncharacterized protein</fullName>
    </submittedName>
</protein>